<comment type="caution">
    <text evidence="1">The sequence shown here is derived from an EMBL/GenBank/DDBJ whole genome shotgun (WGS) entry which is preliminary data.</text>
</comment>
<dbReference type="AlphaFoldDB" id="A0A9Q3CNT7"/>
<name>A0A9Q3CNT7_9BASI</name>
<evidence type="ECO:0000313" key="1">
    <source>
        <dbReference type="EMBL" id="MBW0488551.1"/>
    </source>
</evidence>
<organism evidence="1 2">
    <name type="scientific">Austropuccinia psidii MF-1</name>
    <dbReference type="NCBI Taxonomy" id="1389203"/>
    <lineage>
        <taxon>Eukaryota</taxon>
        <taxon>Fungi</taxon>
        <taxon>Dikarya</taxon>
        <taxon>Basidiomycota</taxon>
        <taxon>Pucciniomycotina</taxon>
        <taxon>Pucciniomycetes</taxon>
        <taxon>Pucciniales</taxon>
        <taxon>Sphaerophragmiaceae</taxon>
        <taxon>Austropuccinia</taxon>
    </lineage>
</organism>
<protein>
    <submittedName>
        <fullName evidence="1">Uncharacterized protein</fullName>
    </submittedName>
</protein>
<evidence type="ECO:0000313" key="2">
    <source>
        <dbReference type="Proteomes" id="UP000765509"/>
    </source>
</evidence>
<proteinExistence type="predicted"/>
<reference evidence="1" key="1">
    <citation type="submission" date="2021-03" db="EMBL/GenBank/DDBJ databases">
        <title>Draft genome sequence of rust myrtle Austropuccinia psidii MF-1, a brazilian biotype.</title>
        <authorList>
            <person name="Quecine M.C."/>
            <person name="Pachon D.M.R."/>
            <person name="Bonatelli M.L."/>
            <person name="Correr F.H."/>
            <person name="Franceschini L.M."/>
            <person name="Leite T.F."/>
            <person name="Margarido G.R.A."/>
            <person name="Almeida C.A."/>
            <person name="Ferrarezi J.A."/>
            <person name="Labate C.A."/>
        </authorList>
    </citation>
    <scope>NUCLEOTIDE SEQUENCE</scope>
    <source>
        <strain evidence="1">MF-1</strain>
    </source>
</reference>
<gene>
    <name evidence="1" type="ORF">O181_028266</name>
</gene>
<accession>A0A9Q3CNT7</accession>
<sequence>MVTLSGPNSMIPNQGHKIQHPFQRRTLQLISLAIQGGYQKTIEGPQPPGSTGVGLEITSGLFQGACSEVIHIKSVFKAASTSILLGQLNWSIQTAINYTCISLGPIHLPLWQLNHTVQFSRWPKLY</sequence>
<keyword evidence="2" id="KW-1185">Reference proteome</keyword>
<dbReference type="Proteomes" id="UP000765509">
    <property type="component" value="Unassembled WGS sequence"/>
</dbReference>
<dbReference type="EMBL" id="AVOT02009655">
    <property type="protein sequence ID" value="MBW0488551.1"/>
    <property type="molecule type" value="Genomic_DNA"/>
</dbReference>